<dbReference type="RefSeq" id="WP_345513923.1">
    <property type="nucleotide sequence ID" value="NZ_BAAAXD010000027.1"/>
</dbReference>
<evidence type="ECO:0000313" key="2">
    <source>
        <dbReference type="EMBL" id="MFB9575862.1"/>
    </source>
</evidence>
<feature type="region of interest" description="Disordered" evidence="1">
    <location>
        <begin position="16"/>
        <end position="39"/>
    </location>
</feature>
<comment type="caution">
    <text evidence="2">The sequence shown here is derived from an EMBL/GenBank/DDBJ whole genome shotgun (WGS) entry which is preliminary data.</text>
</comment>
<keyword evidence="3" id="KW-1185">Reference proteome</keyword>
<gene>
    <name evidence="2" type="ORF">ACFFTL_27155</name>
</gene>
<evidence type="ECO:0000256" key="1">
    <source>
        <dbReference type="SAM" id="MobiDB-lite"/>
    </source>
</evidence>
<sequence length="142" mass="15743">MIAKTVCLPSSCEPLRDRRPVGVRQPRDERPGDLFGGGRHLLGVHPGGYAHLLRHRHHDLRRRIARARRAQGAVDLPGPRLVRRKGVRLTTAPPAPVSPIRESVISRAGGTYAMSTEPNRRAPLRSSTSTSGWMNPFRRGEP</sequence>
<dbReference type="Proteomes" id="UP001589710">
    <property type="component" value="Unassembled WGS sequence"/>
</dbReference>
<feature type="compositionally biased region" description="Basic and acidic residues" evidence="1">
    <location>
        <begin position="16"/>
        <end position="32"/>
    </location>
</feature>
<proteinExistence type="predicted"/>
<name>A0ABV5RDD8_9ACTN</name>
<reference evidence="2 3" key="1">
    <citation type="submission" date="2024-09" db="EMBL/GenBank/DDBJ databases">
        <authorList>
            <person name="Sun Q."/>
            <person name="Mori K."/>
        </authorList>
    </citation>
    <scope>NUCLEOTIDE SEQUENCE [LARGE SCALE GENOMIC DNA]</scope>
    <source>
        <strain evidence="2 3">JCM 3331</strain>
    </source>
</reference>
<protein>
    <submittedName>
        <fullName evidence="2">Uncharacterized protein</fullName>
    </submittedName>
</protein>
<organism evidence="2 3">
    <name type="scientific">Streptomyces yanii</name>
    <dbReference type="NCBI Taxonomy" id="78510"/>
    <lineage>
        <taxon>Bacteria</taxon>
        <taxon>Bacillati</taxon>
        <taxon>Actinomycetota</taxon>
        <taxon>Actinomycetes</taxon>
        <taxon>Kitasatosporales</taxon>
        <taxon>Streptomycetaceae</taxon>
        <taxon>Streptomyces</taxon>
    </lineage>
</organism>
<feature type="region of interest" description="Disordered" evidence="1">
    <location>
        <begin position="109"/>
        <end position="142"/>
    </location>
</feature>
<dbReference type="EMBL" id="JBHMCG010000115">
    <property type="protein sequence ID" value="MFB9575862.1"/>
    <property type="molecule type" value="Genomic_DNA"/>
</dbReference>
<evidence type="ECO:0000313" key="3">
    <source>
        <dbReference type="Proteomes" id="UP001589710"/>
    </source>
</evidence>
<accession>A0ABV5RDD8</accession>